<dbReference type="OrthoDB" id="26838at2759"/>
<dbReference type="EMBL" id="ML179329">
    <property type="protein sequence ID" value="THU90629.1"/>
    <property type="molecule type" value="Genomic_DNA"/>
</dbReference>
<dbReference type="AlphaFoldDB" id="A0A4S8LMV4"/>
<protein>
    <recommendedName>
        <fullName evidence="3">3'-5' exonuclease domain-containing protein</fullName>
    </recommendedName>
</protein>
<organism evidence="1 2">
    <name type="scientific">Dendrothele bispora (strain CBS 962.96)</name>
    <dbReference type="NCBI Taxonomy" id="1314807"/>
    <lineage>
        <taxon>Eukaryota</taxon>
        <taxon>Fungi</taxon>
        <taxon>Dikarya</taxon>
        <taxon>Basidiomycota</taxon>
        <taxon>Agaricomycotina</taxon>
        <taxon>Agaricomycetes</taxon>
        <taxon>Agaricomycetidae</taxon>
        <taxon>Agaricales</taxon>
        <taxon>Agaricales incertae sedis</taxon>
        <taxon>Dendrothele</taxon>
    </lineage>
</organism>
<dbReference type="GO" id="GO:0003676">
    <property type="term" value="F:nucleic acid binding"/>
    <property type="evidence" value="ECO:0007669"/>
    <property type="project" value="InterPro"/>
</dbReference>
<dbReference type="PANTHER" id="PTHR43040">
    <property type="entry name" value="RIBONUCLEASE D"/>
    <property type="match status" value="1"/>
</dbReference>
<dbReference type="Proteomes" id="UP000297245">
    <property type="component" value="Unassembled WGS sequence"/>
</dbReference>
<dbReference type="SUPFAM" id="SSF53098">
    <property type="entry name" value="Ribonuclease H-like"/>
    <property type="match status" value="1"/>
</dbReference>
<feature type="non-terminal residue" evidence="1">
    <location>
        <position position="329"/>
    </location>
</feature>
<evidence type="ECO:0000313" key="2">
    <source>
        <dbReference type="Proteomes" id="UP000297245"/>
    </source>
</evidence>
<accession>A0A4S8LMV4</accession>
<dbReference type="InterPro" id="IPR036397">
    <property type="entry name" value="RNaseH_sf"/>
</dbReference>
<reference evidence="1 2" key="1">
    <citation type="journal article" date="2019" name="Nat. Ecol. Evol.">
        <title>Megaphylogeny resolves global patterns of mushroom evolution.</title>
        <authorList>
            <person name="Varga T."/>
            <person name="Krizsan K."/>
            <person name="Foldi C."/>
            <person name="Dima B."/>
            <person name="Sanchez-Garcia M."/>
            <person name="Sanchez-Ramirez S."/>
            <person name="Szollosi G.J."/>
            <person name="Szarkandi J.G."/>
            <person name="Papp V."/>
            <person name="Albert L."/>
            <person name="Andreopoulos W."/>
            <person name="Angelini C."/>
            <person name="Antonin V."/>
            <person name="Barry K.W."/>
            <person name="Bougher N.L."/>
            <person name="Buchanan P."/>
            <person name="Buyck B."/>
            <person name="Bense V."/>
            <person name="Catcheside P."/>
            <person name="Chovatia M."/>
            <person name="Cooper J."/>
            <person name="Damon W."/>
            <person name="Desjardin D."/>
            <person name="Finy P."/>
            <person name="Geml J."/>
            <person name="Haridas S."/>
            <person name="Hughes K."/>
            <person name="Justo A."/>
            <person name="Karasinski D."/>
            <person name="Kautmanova I."/>
            <person name="Kiss B."/>
            <person name="Kocsube S."/>
            <person name="Kotiranta H."/>
            <person name="LaButti K.M."/>
            <person name="Lechner B.E."/>
            <person name="Liimatainen K."/>
            <person name="Lipzen A."/>
            <person name="Lukacs Z."/>
            <person name="Mihaltcheva S."/>
            <person name="Morgado L.N."/>
            <person name="Niskanen T."/>
            <person name="Noordeloos M.E."/>
            <person name="Ohm R.A."/>
            <person name="Ortiz-Santana B."/>
            <person name="Ovrebo C."/>
            <person name="Racz N."/>
            <person name="Riley R."/>
            <person name="Savchenko A."/>
            <person name="Shiryaev A."/>
            <person name="Soop K."/>
            <person name="Spirin V."/>
            <person name="Szebenyi C."/>
            <person name="Tomsovsky M."/>
            <person name="Tulloss R.E."/>
            <person name="Uehling J."/>
            <person name="Grigoriev I.V."/>
            <person name="Vagvolgyi C."/>
            <person name="Papp T."/>
            <person name="Martin F.M."/>
            <person name="Miettinen O."/>
            <person name="Hibbett D.S."/>
            <person name="Nagy L.G."/>
        </authorList>
    </citation>
    <scope>NUCLEOTIDE SEQUENCE [LARGE SCALE GENOMIC DNA]</scope>
    <source>
        <strain evidence="1 2">CBS 962.96</strain>
    </source>
</reference>
<dbReference type="InterPro" id="IPR012337">
    <property type="entry name" value="RNaseH-like_sf"/>
</dbReference>
<keyword evidence="2" id="KW-1185">Reference proteome</keyword>
<proteinExistence type="predicted"/>
<feature type="non-terminal residue" evidence="1">
    <location>
        <position position="1"/>
    </location>
</feature>
<sequence>LVDTKAGLQVAVRVLSACSTLIVDCEGLNLGVCGGALSLLCIRAVPSFPPSSASSDIDSAGGSPPHSYLFDMLLLERSKVSLQPVFDLLSSAKIRKVVYDGRMDFCALYFGYRVTMNNVIDLQLADVDSRGLRGEDHEKQMWRLLRCLSHNQVHNPRNAGKYMDVHLLQGLGACLVEHGVAGPEKGKIDHETWMNRPLTHAHRFYAANDLYLISLLLVHFSKTQYLSPDLPFWSQRYISIWSDSQPDPANAYRSNPLLPLEILRYDPAKSTYTGYTGSSNGYVHSDSSNRRRCDGCQRNLSMRSFPMSHAYGTRSFGAGGRFCYVCLAV</sequence>
<name>A0A4S8LMV4_DENBC</name>
<gene>
    <name evidence="1" type="ORF">K435DRAFT_571148</name>
</gene>
<evidence type="ECO:0008006" key="3">
    <source>
        <dbReference type="Google" id="ProtNLM"/>
    </source>
</evidence>
<dbReference type="PANTHER" id="PTHR43040:SF1">
    <property type="entry name" value="RIBONUCLEASE D"/>
    <property type="match status" value="1"/>
</dbReference>
<dbReference type="Gene3D" id="3.30.420.10">
    <property type="entry name" value="Ribonuclease H-like superfamily/Ribonuclease H"/>
    <property type="match status" value="1"/>
</dbReference>
<evidence type="ECO:0000313" key="1">
    <source>
        <dbReference type="EMBL" id="THU90629.1"/>
    </source>
</evidence>